<evidence type="ECO:0000313" key="8">
    <source>
        <dbReference type="Proteomes" id="UP000663722"/>
    </source>
</evidence>
<feature type="transmembrane region" description="Helical" evidence="6">
    <location>
        <begin position="307"/>
        <end position="330"/>
    </location>
</feature>
<dbReference type="Pfam" id="PF03739">
    <property type="entry name" value="LptF_LptG"/>
    <property type="match status" value="1"/>
</dbReference>
<feature type="transmembrane region" description="Helical" evidence="6">
    <location>
        <begin position="12"/>
        <end position="30"/>
    </location>
</feature>
<reference evidence="7" key="1">
    <citation type="journal article" date="2021" name="Microb. Physiol.">
        <title>Proteogenomic Insights into the Physiology of Marine, Sulfate-Reducing, Filamentous Desulfonema limicola and Desulfonema magnum.</title>
        <authorList>
            <person name="Schnaars V."/>
            <person name="Wohlbrand L."/>
            <person name="Scheve S."/>
            <person name="Hinrichs C."/>
            <person name="Reinhardt R."/>
            <person name="Rabus R."/>
        </authorList>
    </citation>
    <scope>NUCLEOTIDE SEQUENCE</scope>
    <source>
        <strain evidence="7">4be13</strain>
    </source>
</reference>
<dbReference type="GO" id="GO:0015920">
    <property type="term" value="P:lipopolysaccharide transport"/>
    <property type="evidence" value="ECO:0007669"/>
    <property type="project" value="TreeGrafter"/>
</dbReference>
<dbReference type="NCBIfam" id="TIGR04408">
    <property type="entry name" value="LptG_lptG"/>
    <property type="match status" value="1"/>
</dbReference>
<protein>
    <submittedName>
        <fullName evidence="7">ABC-type lipopolysaccharide export system, permease protein</fullName>
    </submittedName>
</protein>
<comment type="subcellular location">
    <subcellularLocation>
        <location evidence="1">Cell membrane</location>
        <topology evidence="1">Multi-pass membrane protein</topology>
    </subcellularLocation>
</comment>
<evidence type="ECO:0000256" key="1">
    <source>
        <dbReference type="ARBA" id="ARBA00004651"/>
    </source>
</evidence>
<feature type="transmembrane region" description="Helical" evidence="6">
    <location>
        <begin position="277"/>
        <end position="295"/>
    </location>
</feature>
<dbReference type="KEGG" id="dmm:dnm_003490"/>
<feature type="transmembrane region" description="Helical" evidence="6">
    <location>
        <begin position="99"/>
        <end position="117"/>
    </location>
</feature>
<evidence type="ECO:0000256" key="2">
    <source>
        <dbReference type="ARBA" id="ARBA00022475"/>
    </source>
</evidence>
<keyword evidence="2" id="KW-1003">Cell membrane</keyword>
<dbReference type="InterPro" id="IPR005495">
    <property type="entry name" value="LptG/LptF_permease"/>
</dbReference>
<accession>A0A975BFY5</accession>
<dbReference type="InterPro" id="IPR030923">
    <property type="entry name" value="LptG"/>
</dbReference>
<keyword evidence="5 6" id="KW-0472">Membrane</keyword>
<name>A0A975BFY5_9BACT</name>
<dbReference type="RefSeq" id="WP_207680881.1">
    <property type="nucleotide sequence ID" value="NZ_CP061800.1"/>
</dbReference>
<organism evidence="7 8">
    <name type="scientific">Desulfonema magnum</name>
    <dbReference type="NCBI Taxonomy" id="45655"/>
    <lineage>
        <taxon>Bacteria</taxon>
        <taxon>Pseudomonadati</taxon>
        <taxon>Thermodesulfobacteriota</taxon>
        <taxon>Desulfobacteria</taxon>
        <taxon>Desulfobacterales</taxon>
        <taxon>Desulfococcaceae</taxon>
        <taxon>Desulfonema</taxon>
    </lineage>
</organism>
<evidence type="ECO:0000256" key="3">
    <source>
        <dbReference type="ARBA" id="ARBA00022692"/>
    </source>
</evidence>
<feature type="transmembrane region" description="Helical" evidence="6">
    <location>
        <begin position="336"/>
        <end position="355"/>
    </location>
</feature>
<dbReference type="PANTHER" id="PTHR33529">
    <property type="entry name" value="SLR0882 PROTEIN-RELATED"/>
    <property type="match status" value="1"/>
</dbReference>
<dbReference type="EMBL" id="CP061800">
    <property type="protein sequence ID" value="QTA84355.1"/>
    <property type="molecule type" value="Genomic_DNA"/>
</dbReference>
<feature type="transmembrane region" description="Helical" evidence="6">
    <location>
        <begin position="50"/>
        <end position="79"/>
    </location>
</feature>
<dbReference type="AlphaFoldDB" id="A0A975BFY5"/>
<dbReference type="GO" id="GO:0055085">
    <property type="term" value="P:transmembrane transport"/>
    <property type="evidence" value="ECO:0007669"/>
    <property type="project" value="InterPro"/>
</dbReference>
<evidence type="ECO:0000256" key="5">
    <source>
        <dbReference type="ARBA" id="ARBA00023136"/>
    </source>
</evidence>
<evidence type="ECO:0000256" key="4">
    <source>
        <dbReference type="ARBA" id="ARBA00022989"/>
    </source>
</evidence>
<dbReference type="GO" id="GO:0043190">
    <property type="term" value="C:ATP-binding cassette (ABC) transporter complex"/>
    <property type="evidence" value="ECO:0007669"/>
    <property type="project" value="InterPro"/>
</dbReference>
<sequence>MLIISKYLIREIFKYVGIVLAMVVGIYVAVDFFEKIDNFIEAGVPFSKAIVFFIFKIPFIVAQILPLCVLLAVLIVFGLMNRHNEINALKSSGVSIWQLLKPVLGMGLFFSLVLFLFSEVIVPITVGKANKIWLKDVRHKAAVISREKNIWLKDNHIIIHIRYYNKKERAVFGLTLNYFDKDFRLKRRIDAKKGVFSRDKWFLYEFMEQILDKETGEYKITFHEERAEQLSLLPENLETVVKKSEEMNFKELLDYVKKVEAEGYDATIYRTDLYAKIAFPFVCIILCIIGTGIAISGKTKDGLPVGIAYGIGTAFLYWVFYSFCLSLGYGEMLPPGIAAWTADFVFLCFGVFNLLNNEQ</sequence>
<keyword evidence="4 6" id="KW-1133">Transmembrane helix</keyword>
<gene>
    <name evidence="7" type="primary">lptG</name>
    <name evidence="7" type="ORF">dnm_003490</name>
</gene>
<keyword evidence="3 6" id="KW-0812">Transmembrane</keyword>
<evidence type="ECO:0000256" key="6">
    <source>
        <dbReference type="SAM" id="Phobius"/>
    </source>
</evidence>
<keyword evidence="8" id="KW-1185">Reference proteome</keyword>
<evidence type="ECO:0000313" key="7">
    <source>
        <dbReference type="EMBL" id="QTA84355.1"/>
    </source>
</evidence>
<dbReference type="PANTHER" id="PTHR33529:SF6">
    <property type="entry name" value="YJGP_YJGQ FAMILY PERMEASE"/>
    <property type="match status" value="1"/>
</dbReference>
<dbReference type="Proteomes" id="UP000663722">
    <property type="component" value="Chromosome"/>
</dbReference>
<proteinExistence type="predicted"/>